<dbReference type="InterPro" id="IPR004358">
    <property type="entry name" value="Sig_transdc_His_kin-like_C"/>
</dbReference>
<accession>A0A2G1VNR7</accession>
<dbReference type="OrthoDB" id="9781208at2"/>
<dbReference type="EMBL" id="NQXA01000019">
    <property type="protein sequence ID" value="PHQ28119.1"/>
    <property type="molecule type" value="Genomic_DNA"/>
</dbReference>
<dbReference type="SUPFAM" id="SSF47384">
    <property type="entry name" value="Homodimeric domain of signal transducing histidine kinase"/>
    <property type="match status" value="1"/>
</dbReference>
<comment type="caution">
    <text evidence="8">The sequence shown here is derived from an EMBL/GenBank/DDBJ whole genome shotgun (WGS) entry which is preliminary data.</text>
</comment>
<evidence type="ECO:0000256" key="5">
    <source>
        <dbReference type="ARBA" id="ARBA00022777"/>
    </source>
</evidence>
<evidence type="ECO:0000256" key="6">
    <source>
        <dbReference type="SAM" id="Coils"/>
    </source>
</evidence>
<evidence type="ECO:0000313" key="8">
    <source>
        <dbReference type="EMBL" id="PHQ28119.1"/>
    </source>
</evidence>
<evidence type="ECO:0000313" key="9">
    <source>
        <dbReference type="Proteomes" id="UP000229433"/>
    </source>
</evidence>
<dbReference type="SMART" id="SM00387">
    <property type="entry name" value="HATPase_c"/>
    <property type="match status" value="1"/>
</dbReference>
<dbReference type="GO" id="GO:0000155">
    <property type="term" value="F:phosphorelay sensor kinase activity"/>
    <property type="evidence" value="ECO:0007669"/>
    <property type="project" value="InterPro"/>
</dbReference>
<reference evidence="8 9" key="1">
    <citation type="submission" date="2017-08" db="EMBL/GenBank/DDBJ databases">
        <title>The whole genome shortgun sequences of strain Leeuwenhoekiella nanhaiensis G18 from the South China Sea.</title>
        <authorList>
            <person name="Liu Q."/>
        </authorList>
    </citation>
    <scope>NUCLEOTIDE SEQUENCE [LARGE SCALE GENOMIC DNA]</scope>
    <source>
        <strain evidence="8 9">G18</strain>
    </source>
</reference>
<dbReference type="Pfam" id="PF00512">
    <property type="entry name" value="HisKA"/>
    <property type="match status" value="1"/>
</dbReference>
<dbReference type="InterPro" id="IPR036890">
    <property type="entry name" value="HATPase_C_sf"/>
</dbReference>
<dbReference type="InterPro" id="IPR036097">
    <property type="entry name" value="HisK_dim/P_sf"/>
</dbReference>
<sequence length="347" mass="39720">MNELLFRQMRKYLPEELREREDLQAFLQAVSNSYDNLEDQFNITQRAMKLSSDELYQANVSLRQETEKQRALLSRFEEVINRVAPASGAPLLEGENLSDYISTQAEELIAVTKKQERLLQELEQQNQELSDYAHIVSHDLKSPLRNIDALVSWLREDYGDKLDENGLQQMDLIKTHLEKMDALIGGILHYSTIDRESGTESRIDLNLLLQETLSGIHIPKDIDVQVHRLPVITADRFKIHQLFQNLICNAVKSIEKPSGSIKIVGRELDSGYQFEVTDTGKGIDPNYFDKIFKVFQKLEHDSNSTGIGLSIVKKIVNSYGGSIWLDSEPGKGTTFYFTLPQTENHYE</sequence>
<evidence type="ECO:0000256" key="4">
    <source>
        <dbReference type="ARBA" id="ARBA00022679"/>
    </source>
</evidence>
<dbReference type="InterPro" id="IPR050351">
    <property type="entry name" value="BphY/WalK/GraS-like"/>
</dbReference>
<feature type="domain" description="Histidine kinase" evidence="7">
    <location>
        <begin position="135"/>
        <end position="343"/>
    </location>
</feature>
<dbReference type="Proteomes" id="UP000229433">
    <property type="component" value="Unassembled WGS sequence"/>
</dbReference>
<dbReference type="CDD" id="cd00082">
    <property type="entry name" value="HisKA"/>
    <property type="match status" value="1"/>
</dbReference>
<dbReference type="RefSeq" id="WP_099647399.1">
    <property type="nucleotide sequence ID" value="NZ_KZ319300.1"/>
</dbReference>
<name>A0A2G1VNR7_9FLAO</name>
<dbReference type="PROSITE" id="PS50109">
    <property type="entry name" value="HIS_KIN"/>
    <property type="match status" value="1"/>
</dbReference>
<keyword evidence="5 8" id="KW-0418">Kinase</keyword>
<dbReference type="PANTHER" id="PTHR42878:SF15">
    <property type="entry name" value="BACTERIOPHYTOCHROME"/>
    <property type="match status" value="1"/>
</dbReference>
<protein>
    <recommendedName>
        <fullName evidence="2">histidine kinase</fullName>
        <ecNumber evidence="2">2.7.13.3</ecNumber>
    </recommendedName>
</protein>
<dbReference type="SMART" id="SM00388">
    <property type="entry name" value="HisKA"/>
    <property type="match status" value="1"/>
</dbReference>
<dbReference type="InterPro" id="IPR003594">
    <property type="entry name" value="HATPase_dom"/>
</dbReference>
<dbReference type="Pfam" id="PF02518">
    <property type="entry name" value="HATPase_c"/>
    <property type="match status" value="1"/>
</dbReference>
<dbReference type="InterPro" id="IPR005467">
    <property type="entry name" value="His_kinase_dom"/>
</dbReference>
<dbReference type="GO" id="GO:0007234">
    <property type="term" value="P:osmosensory signaling via phosphorelay pathway"/>
    <property type="evidence" value="ECO:0007669"/>
    <property type="project" value="TreeGrafter"/>
</dbReference>
<proteinExistence type="predicted"/>
<organism evidence="8 9">
    <name type="scientific">Leeuwenhoekiella nanhaiensis</name>
    <dbReference type="NCBI Taxonomy" id="1655491"/>
    <lineage>
        <taxon>Bacteria</taxon>
        <taxon>Pseudomonadati</taxon>
        <taxon>Bacteroidota</taxon>
        <taxon>Flavobacteriia</taxon>
        <taxon>Flavobacteriales</taxon>
        <taxon>Flavobacteriaceae</taxon>
        <taxon>Leeuwenhoekiella</taxon>
    </lineage>
</organism>
<comment type="catalytic activity">
    <reaction evidence="1">
        <text>ATP + protein L-histidine = ADP + protein N-phospho-L-histidine.</text>
        <dbReference type="EC" id="2.7.13.3"/>
    </reaction>
</comment>
<gene>
    <name evidence="8" type="ORF">CJ305_16440</name>
</gene>
<dbReference type="Gene3D" id="3.30.565.10">
    <property type="entry name" value="Histidine kinase-like ATPase, C-terminal domain"/>
    <property type="match status" value="1"/>
</dbReference>
<evidence type="ECO:0000256" key="3">
    <source>
        <dbReference type="ARBA" id="ARBA00022553"/>
    </source>
</evidence>
<keyword evidence="6" id="KW-0175">Coiled coil</keyword>
<keyword evidence="9" id="KW-1185">Reference proteome</keyword>
<dbReference type="SUPFAM" id="SSF55874">
    <property type="entry name" value="ATPase domain of HSP90 chaperone/DNA topoisomerase II/histidine kinase"/>
    <property type="match status" value="1"/>
</dbReference>
<dbReference type="AlphaFoldDB" id="A0A2G1VNR7"/>
<dbReference type="InterPro" id="IPR003661">
    <property type="entry name" value="HisK_dim/P_dom"/>
</dbReference>
<dbReference type="GO" id="GO:0000156">
    <property type="term" value="F:phosphorelay response regulator activity"/>
    <property type="evidence" value="ECO:0007669"/>
    <property type="project" value="TreeGrafter"/>
</dbReference>
<dbReference type="EC" id="2.7.13.3" evidence="2"/>
<evidence type="ECO:0000259" key="7">
    <source>
        <dbReference type="PROSITE" id="PS50109"/>
    </source>
</evidence>
<dbReference type="PANTHER" id="PTHR42878">
    <property type="entry name" value="TWO-COMPONENT HISTIDINE KINASE"/>
    <property type="match status" value="1"/>
</dbReference>
<evidence type="ECO:0000256" key="1">
    <source>
        <dbReference type="ARBA" id="ARBA00000085"/>
    </source>
</evidence>
<keyword evidence="3" id="KW-0597">Phosphoprotein</keyword>
<keyword evidence="4" id="KW-0808">Transferase</keyword>
<dbReference type="Gene3D" id="1.10.287.130">
    <property type="match status" value="1"/>
</dbReference>
<dbReference type="PRINTS" id="PR00344">
    <property type="entry name" value="BCTRLSENSOR"/>
</dbReference>
<dbReference type="GO" id="GO:0030295">
    <property type="term" value="F:protein kinase activator activity"/>
    <property type="evidence" value="ECO:0007669"/>
    <property type="project" value="TreeGrafter"/>
</dbReference>
<feature type="coiled-coil region" evidence="6">
    <location>
        <begin position="105"/>
        <end position="135"/>
    </location>
</feature>
<evidence type="ECO:0000256" key="2">
    <source>
        <dbReference type="ARBA" id="ARBA00012438"/>
    </source>
</evidence>